<name>A0A512IGX9_9MICC</name>
<reference evidence="1 2" key="1">
    <citation type="submission" date="2019-07" db="EMBL/GenBank/DDBJ databases">
        <title>Whole genome shotgun sequence of Kocuria turfanensis NBRC 107627.</title>
        <authorList>
            <person name="Hosoyama A."/>
            <person name="Uohara A."/>
            <person name="Ohji S."/>
            <person name="Ichikawa N."/>
        </authorList>
    </citation>
    <scope>NUCLEOTIDE SEQUENCE [LARGE SCALE GENOMIC DNA]</scope>
    <source>
        <strain evidence="1 2">NBRC 107627</strain>
    </source>
</reference>
<organism evidence="1 2">
    <name type="scientific">Kocuria turfanensis</name>
    <dbReference type="NCBI Taxonomy" id="388357"/>
    <lineage>
        <taxon>Bacteria</taxon>
        <taxon>Bacillati</taxon>
        <taxon>Actinomycetota</taxon>
        <taxon>Actinomycetes</taxon>
        <taxon>Micrococcales</taxon>
        <taxon>Micrococcaceae</taxon>
        <taxon>Kocuria</taxon>
    </lineage>
</organism>
<evidence type="ECO:0000313" key="1">
    <source>
        <dbReference type="EMBL" id="GEO96918.1"/>
    </source>
</evidence>
<dbReference type="STRING" id="388357.GCA_001580365_01992"/>
<protein>
    <submittedName>
        <fullName evidence="1">Uncharacterized protein</fullName>
    </submittedName>
</protein>
<proteinExistence type="predicted"/>
<dbReference type="EMBL" id="BJZS01000100">
    <property type="protein sequence ID" value="GEO96918.1"/>
    <property type="molecule type" value="Genomic_DNA"/>
</dbReference>
<comment type="caution">
    <text evidence="1">The sequence shown here is derived from an EMBL/GenBank/DDBJ whole genome shotgun (WGS) entry which is preliminary data.</text>
</comment>
<dbReference type="RefSeq" id="WP_062735621.1">
    <property type="nucleotide sequence ID" value="NZ_BJZS01000100.1"/>
</dbReference>
<keyword evidence="2" id="KW-1185">Reference proteome</keyword>
<evidence type="ECO:0000313" key="2">
    <source>
        <dbReference type="Proteomes" id="UP000321103"/>
    </source>
</evidence>
<gene>
    <name evidence="1" type="ORF">KTU01_30410</name>
</gene>
<accession>A0A512IGX9</accession>
<dbReference type="Proteomes" id="UP000321103">
    <property type="component" value="Unassembled WGS sequence"/>
</dbReference>
<dbReference type="AlphaFoldDB" id="A0A512IGX9"/>
<sequence>MEPLPLEPLTRFLAVDRAEDLAGLAARIPGSGFLCFYPNDEEYAGFADGTGRLWLRGDDASPARELLEVLEPPFRIAYPVAPAVTGDEEAVVSAGVLQTPEELEDYRVRFADLEGGVDLDHQAHAVDANGQHWTLMVGPDPATVLALCVGRDEDGNPFSEQIPFDAESLPLPVTVVELD</sequence>